<dbReference type="EnsemblMetazoa" id="G19495.1">
    <property type="protein sequence ID" value="G19495.1:cds"/>
    <property type="gene ID" value="G19495"/>
</dbReference>
<reference evidence="1" key="1">
    <citation type="submission" date="2022-08" db="UniProtKB">
        <authorList>
            <consortium name="EnsemblMetazoa"/>
        </authorList>
    </citation>
    <scope>IDENTIFICATION</scope>
    <source>
        <strain evidence="1">05x7-T-G4-1.051#20</strain>
    </source>
</reference>
<protein>
    <submittedName>
        <fullName evidence="1">Uncharacterized protein</fullName>
    </submittedName>
</protein>
<accession>A0A8W8JI11</accession>
<dbReference type="Proteomes" id="UP000005408">
    <property type="component" value="Unassembled WGS sequence"/>
</dbReference>
<sequence length="258" mass="28527">MSVLLQGVELGVINVPLHRICLKSDLITGPVTVGVRPTPPVPGVSLLLGNDLAGGKVVPDPIVCERVTSNVTSDDGDDDLYPACAVTRAMARRREMEADHSTGPVTKDSLPDIDLNDTFFSNIDDYKTSIEPQDFRKIVKNTPLLRFIGNDKLNLPSKQENDILSREQLLAEQHTDSDVIQLSKRALPPEEVIKVGECFYLNDGILMRKWRPPEASPDEVWRVVYQIVVPAVNRKDIMAIAHETPMADREVAKGKVAD</sequence>
<evidence type="ECO:0000313" key="2">
    <source>
        <dbReference type="Proteomes" id="UP000005408"/>
    </source>
</evidence>
<keyword evidence="2" id="KW-1185">Reference proteome</keyword>
<dbReference type="AlphaFoldDB" id="A0A8W8JI11"/>
<proteinExistence type="predicted"/>
<dbReference type="PANTHER" id="PTHR46888">
    <property type="entry name" value="ZINC KNUCKLE DOMAINCONTAINING PROTEIN-RELATED"/>
    <property type="match status" value="1"/>
</dbReference>
<evidence type="ECO:0000313" key="1">
    <source>
        <dbReference type="EnsemblMetazoa" id="G19495.1:cds"/>
    </source>
</evidence>
<organism evidence="1 2">
    <name type="scientific">Magallana gigas</name>
    <name type="common">Pacific oyster</name>
    <name type="synonym">Crassostrea gigas</name>
    <dbReference type="NCBI Taxonomy" id="29159"/>
    <lineage>
        <taxon>Eukaryota</taxon>
        <taxon>Metazoa</taxon>
        <taxon>Spiralia</taxon>
        <taxon>Lophotrochozoa</taxon>
        <taxon>Mollusca</taxon>
        <taxon>Bivalvia</taxon>
        <taxon>Autobranchia</taxon>
        <taxon>Pteriomorphia</taxon>
        <taxon>Ostreida</taxon>
        <taxon>Ostreoidea</taxon>
        <taxon>Ostreidae</taxon>
        <taxon>Magallana</taxon>
    </lineage>
</organism>
<name>A0A8W8JI11_MAGGI</name>
<dbReference type="PANTHER" id="PTHR46888:SF13">
    <property type="entry name" value="RIBONUCLEASE H"/>
    <property type="match status" value="1"/>
</dbReference>